<evidence type="ECO:0000313" key="2">
    <source>
        <dbReference type="Proteomes" id="UP001497457"/>
    </source>
</evidence>
<sequence length="191" mass="21328">MDPADPLDISKSMVDILIYSENRYPEVRAGIIVECDLKTVFIIADGREFAGMIGIDKIIVQFKSGDVVSKVFRIENELLGVYCTHPDGVFDMTTVEKIKICDQPLEMTQAVYVYEGLNHRLTPGNITRSFGRQFSHNCPAVNMAEYGAAVINNKGEMVGMCCTFQYHLDALKLSTLVETINNLHSTLLKVD</sequence>
<dbReference type="AlphaFoldDB" id="A0ABC9H1W4"/>
<keyword evidence="2" id="KW-1185">Reference proteome</keyword>
<comment type="caution">
    <text evidence="1">The sequence shown here is derived from an EMBL/GenBank/DDBJ whole genome shotgun (WGS) entry which is preliminary data.</text>
</comment>
<gene>
    <name evidence="1" type="ORF">URODEC1_LOCUS121154</name>
</gene>
<evidence type="ECO:0000313" key="1">
    <source>
        <dbReference type="EMBL" id="CAM0147769.1"/>
    </source>
</evidence>
<accession>A0ABC9H1W4</accession>
<name>A0ABC9H1W4_9POAL</name>
<reference evidence="1" key="1">
    <citation type="submission" date="2024-10" db="EMBL/GenBank/DDBJ databases">
        <authorList>
            <person name="Ryan C."/>
        </authorList>
    </citation>
    <scope>NUCLEOTIDE SEQUENCE [LARGE SCALE GENOMIC DNA]</scope>
</reference>
<dbReference type="Proteomes" id="UP001497457">
    <property type="component" value="Unassembled WGS sequence"/>
</dbReference>
<protein>
    <submittedName>
        <fullName evidence="1">Uncharacterized protein</fullName>
    </submittedName>
</protein>
<proteinExistence type="predicted"/>
<dbReference type="EMBL" id="CAXIPR030001033">
    <property type="protein sequence ID" value="CAM0147769.1"/>
    <property type="molecule type" value="Genomic_DNA"/>
</dbReference>
<organism evidence="1 2">
    <name type="scientific">Urochloa decumbens</name>
    <dbReference type="NCBI Taxonomy" id="240449"/>
    <lineage>
        <taxon>Eukaryota</taxon>
        <taxon>Viridiplantae</taxon>
        <taxon>Streptophyta</taxon>
        <taxon>Embryophyta</taxon>
        <taxon>Tracheophyta</taxon>
        <taxon>Spermatophyta</taxon>
        <taxon>Magnoliopsida</taxon>
        <taxon>Liliopsida</taxon>
        <taxon>Poales</taxon>
        <taxon>Poaceae</taxon>
        <taxon>PACMAD clade</taxon>
        <taxon>Panicoideae</taxon>
        <taxon>Panicodae</taxon>
        <taxon>Paniceae</taxon>
        <taxon>Melinidinae</taxon>
        <taxon>Urochloa</taxon>
    </lineage>
</organism>